<dbReference type="InterPro" id="IPR011877">
    <property type="entry name" value="Ribokinase"/>
</dbReference>
<dbReference type="PANTHER" id="PTHR10584:SF166">
    <property type="entry name" value="RIBOKINASE"/>
    <property type="match status" value="1"/>
</dbReference>
<comment type="cofactor">
    <cofactor evidence="9">
        <name>Mg(2+)</name>
        <dbReference type="ChEBI" id="CHEBI:18420"/>
    </cofactor>
    <text evidence="9">Requires a divalent cation, most likely magnesium in vivo, as an electrophilic catalyst to aid phosphoryl group transfer. It is the chelate of the metal and the nucleotide that is the actual substrate.</text>
</comment>
<dbReference type="PRINTS" id="PR00990">
    <property type="entry name" value="RIBOKINASE"/>
</dbReference>
<dbReference type="OrthoDB" id="9775849at2"/>
<dbReference type="GO" id="GO:0019303">
    <property type="term" value="P:D-ribose catabolic process"/>
    <property type="evidence" value="ECO:0007669"/>
    <property type="project" value="UniProtKB-UniRule"/>
</dbReference>
<evidence type="ECO:0000256" key="8">
    <source>
        <dbReference type="ARBA" id="ARBA00023277"/>
    </source>
</evidence>
<dbReference type="HAMAP" id="MF_01987">
    <property type="entry name" value="Ribokinase"/>
    <property type="match status" value="1"/>
</dbReference>
<name>A0A347UL04_9RHOB</name>
<dbReference type="Proteomes" id="UP000261704">
    <property type="component" value="Chromosome"/>
</dbReference>
<evidence type="ECO:0000256" key="1">
    <source>
        <dbReference type="ARBA" id="ARBA00022679"/>
    </source>
</evidence>
<keyword evidence="7 9" id="KW-0630">Potassium</keyword>
<dbReference type="UniPathway" id="UPA00916">
    <property type="reaction ID" value="UER00889"/>
</dbReference>
<dbReference type="GO" id="GO:0046872">
    <property type="term" value="F:metal ion binding"/>
    <property type="evidence" value="ECO:0007669"/>
    <property type="project" value="UniProtKB-KW"/>
</dbReference>
<protein>
    <recommendedName>
        <fullName evidence="9">Ribokinase</fullName>
        <shortName evidence="9">RK</shortName>
        <ecNumber evidence="9">2.7.1.15</ecNumber>
    </recommendedName>
</protein>
<keyword evidence="5 9" id="KW-0067">ATP-binding</keyword>
<dbReference type="EC" id="2.7.1.15" evidence="9"/>
<feature type="binding site" evidence="9">
    <location>
        <position position="235"/>
    </location>
    <ligand>
        <name>K(+)</name>
        <dbReference type="ChEBI" id="CHEBI:29103"/>
    </ligand>
</feature>
<keyword evidence="8 9" id="KW-0119">Carbohydrate metabolism</keyword>
<feature type="binding site" evidence="9">
    <location>
        <begin position="238"/>
        <end position="239"/>
    </location>
    <ligand>
        <name>ATP</name>
        <dbReference type="ChEBI" id="CHEBI:30616"/>
    </ligand>
</feature>
<evidence type="ECO:0000259" key="10">
    <source>
        <dbReference type="Pfam" id="PF00294"/>
    </source>
</evidence>
<dbReference type="CDD" id="cd01174">
    <property type="entry name" value="ribokinase"/>
    <property type="match status" value="1"/>
</dbReference>
<evidence type="ECO:0000256" key="2">
    <source>
        <dbReference type="ARBA" id="ARBA00022723"/>
    </source>
</evidence>
<evidence type="ECO:0000313" key="12">
    <source>
        <dbReference type="Proteomes" id="UP000261704"/>
    </source>
</evidence>
<sequence>MTIYNLGSINADHFYQVPHLPEPGETLAANAFSTGLGGKGINQSVAAALAGSKVVHIGAVGPDGQWAVDRIAAFGVETQHIRRVETPTGHAIINVDANGENAIVIFSGANNCQSVAQIEQVLGGAGKGDILLLQNETTLQVEAAKIAHDRGLKVIYSAAPFSVDAVRDVMEYVTILMMNQVESEQLCAGLETDLTSLPVSEIIVTKGSNGAMWLQPGTGETSYTPSFPVIPVDTTAAGDTFAGYVAAGLDQGMNVQDAMRLASAAAALKVTRKGTADVIPSADEVANFLNANG</sequence>
<comment type="similarity">
    <text evidence="9">Belongs to the carbohydrate kinase PfkB family. Ribokinase subfamily.</text>
</comment>
<comment type="catalytic activity">
    <reaction evidence="9">
        <text>D-ribose + ATP = D-ribose 5-phosphate + ADP + H(+)</text>
        <dbReference type="Rhea" id="RHEA:13697"/>
        <dbReference type="ChEBI" id="CHEBI:15378"/>
        <dbReference type="ChEBI" id="CHEBI:30616"/>
        <dbReference type="ChEBI" id="CHEBI:47013"/>
        <dbReference type="ChEBI" id="CHEBI:78346"/>
        <dbReference type="ChEBI" id="CHEBI:456216"/>
        <dbReference type="EC" id="2.7.1.15"/>
    </reaction>
</comment>
<keyword evidence="6 9" id="KW-0460">Magnesium</keyword>
<comment type="subunit">
    <text evidence="9">Homodimer.</text>
</comment>
<feature type="binding site" evidence="9">
    <location>
        <begin position="38"/>
        <end position="42"/>
    </location>
    <ligand>
        <name>substrate</name>
    </ligand>
</feature>
<keyword evidence="2 9" id="KW-0479">Metal-binding</keyword>
<proteinExistence type="inferred from homology"/>
<feature type="binding site" evidence="9">
    <location>
        <position position="179"/>
    </location>
    <ligand>
        <name>ATP</name>
        <dbReference type="ChEBI" id="CHEBI:30616"/>
    </ligand>
</feature>
<evidence type="ECO:0000256" key="3">
    <source>
        <dbReference type="ARBA" id="ARBA00022741"/>
    </source>
</evidence>
<keyword evidence="3 9" id="KW-0547">Nucleotide-binding</keyword>
<comment type="function">
    <text evidence="9">Catalyzes the phosphorylation of ribose at O-5 in a reaction requiring ATP and magnesium. The resulting D-ribose-5-phosphate can then be used either for sythesis of nucleotides, histidine, and tryptophan, or as a component of the pentose phosphate pathway.</text>
</comment>
<dbReference type="KEGG" id="pamo:BAR1_17305"/>
<keyword evidence="12" id="KW-1185">Reference proteome</keyword>
<dbReference type="Gene3D" id="3.40.1190.20">
    <property type="match status" value="1"/>
</dbReference>
<evidence type="ECO:0000256" key="9">
    <source>
        <dbReference type="HAMAP-Rule" id="MF_01987"/>
    </source>
</evidence>
<dbReference type="InterPro" id="IPR002139">
    <property type="entry name" value="Ribo/fructo_kinase"/>
</dbReference>
<dbReference type="SUPFAM" id="SSF53613">
    <property type="entry name" value="Ribokinase-like"/>
    <property type="match status" value="1"/>
</dbReference>
<accession>A0A347UL04</accession>
<feature type="binding site" evidence="9">
    <location>
        <position position="272"/>
    </location>
    <ligand>
        <name>K(+)</name>
        <dbReference type="ChEBI" id="CHEBI:29103"/>
    </ligand>
</feature>
<feature type="active site" description="Proton acceptor" evidence="9">
    <location>
        <position position="239"/>
    </location>
</feature>
<dbReference type="GO" id="GO:0005737">
    <property type="term" value="C:cytoplasm"/>
    <property type="evidence" value="ECO:0007669"/>
    <property type="project" value="UniProtKB-SubCell"/>
</dbReference>
<dbReference type="GO" id="GO:0004747">
    <property type="term" value="F:ribokinase activity"/>
    <property type="evidence" value="ECO:0007669"/>
    <property type="project" value="UniProtKB-UniRule"/>
</dbReference>
<organism evidence="11 12">
    <name type="scientific">Profundibacter amoris</name>
    <dbReference type="NCBI Taxonomy" id="2171755"/>
    <lineage>
        <taxon>Bacteria</taxon>
        <taxon>Pseudomonadati</taxon>
        <taxon>Pseudomonadota</taxon>
        <taxon>Alphaproteobacteria</taxon>
        <taxon>Rhodobacterales</taxon>
        <taxon>Paracoccaceae</taxon>
        <taxon>Profundibacter</taxon>
    </lineage>
</organism>
<dbReference type="EMBL" id="CP032125">
    <property type="protein sequence ID" value="AXX99532.1"/>
    <property type="molecule type" value="Genomic_DNA"/>
</dbReference>
<keyword evidence="4 9" id="KW-0418">Kinase</keyword>
<comment type="subcellular location">
    <subcellularLocation>
        <location evidence="9">Cytoplasm</location>
    </subcellularLocation>
</comment>
<feature type="binding site" evidence="9">
    <location>
        <begin position="10"/>
        <end position="12"/>
    </location>
    <ligand>
        <name>substrate</name>
    </ligand>
</feature>
<gene>
    <name evidence="9" type="primary">rbsK</name>
    <name evidence="11" type="ORF">BAR1_17305</name>
</gene>
<evidence type="ECO:0000256" key="4">
    <source>
        <dbReference type="ARBA" id="ARBA00022777"/>
    </source>
</evidence>
<evidence type="ECO:0000256" key="7">
    <source>
        <dbReference type="ARBA" id="ARBA00022958"/>
    </source>
</evidence>
<comment type="caution">
    <text evidence="9">Lacks conserved residue(s) required for the propagation of feature annotation.</text>
</comment>
<keyword evidence="1 9" id="KW-0808">Transferase</keyword>
<keyword evidence="9" id="KW-0963">Cytoplasm</keyword>
<dbReference type="InterPro" id="IPR029056">
    <property type="entry name" value="Ribokinase-like"/>
</dbReference>
<comment type="pathway">
    <text evidence="9">Carbohydrate metabolism; D-ribose degradation; D-ribose 5-phosphate from beta-D-ribopyranose: step 2/2.</text>
</comment>
<dbReference type="AlphaFoldDB" id="A0A347UL04"/>
<dbReference type="InterPro" id="IPR011611">
    <property type="entry name" value="PfkB_dom"/>
</dbReference>
<dbReference type="GO" id="GO:0005524">
    <property type="term" value="F:ATP binding"/>
    <property type="evidence" value="ECO:0007669"/>
    <property type="project" value="UniProtKB-UniRule"/>
</dbReference>
<evidence type="ECO:0000256" key="6">
    <source>
        <dbReference type="ARBA" id="ARBA00022842"/>
    </source>
</evidence>
<feature type="binding site" evidence="9">
    <location>
        <position position="233"/>
    </location>
    <ligand>
        <name>K(+)</name>
        <dbReference type="ChEBI" id="CHEBI:29103"/>
    </ligand>
</feature>
<dbReference type="Pfam" id="PF00294">
    <property type="entry name" value="PfkB"/>
    <property type="match status" value="1"/>
</dbReference>
<evidence type="ECO:0000256" key="5">
    <source>
        <dbReference type="ARBA" id="ARBA00022840"/>
    </source>
</evidence>
<feature type="binding site" evidence="9">
    <location>
        <position position="239"/>
    </location>
    <ligand>
        <name>substrate</name>
    </ligand>
</feature>
<feature type="binding site" evidence="9">
    <location>
        <position position="269"/>
    </location>
    <ligand>
        <name>K(+)</name>
        <dbReference type="ChEBI" id="CHEBI:29103"/>
    </ligand>
</feature>
<evidence type="ECO:0000313" key="11">
    <source>
        <dbReference type="EMBL" id="AXX99532.1"/>
    </source>
</evidence>
<reference evidence="11 12" key="1">
    <citation type="submission" date="2018-09" db="EMBL/GenBank/DDBJ databases">
        <title>Profundibacter amoris BAR1 gen. nov., sp. nov., a new member of the Roseobacter clade isolated at Lokis Castle Vent Field on the Arctic Mid-Oceanic Ridge.</title>
        <authorList>
            <person name="Le Moine Bauer S."/>
            <person name="Sjoeberg A.G."/>
            <person name="L'Haridon S."/>
            <person name="Stokke R."/>
            <person name="Roalkvam I."/>
            <person name="Steen I.H."/>
            <person name="Dahle H."/>
        </authorList>
    </citation>
    <scope>NUCLEOTIDE SEQUENCE [LARGE SCALE GENOMIC DNA]</scope>
    <source>
        <strain evidence="11 12">BAR1</strain>
    </source>
</reference>
<comment type="activity regulation">
    <text evidence="9">Activated by a monovalent cation that binds near, but not in, the active site. The most likely occupant of the site in vivo is potassium. Ion binding induces a conformational change that may alter substrate affinity.</text>
</comment>
<feature type="binding site" evidence="9">
    <location>
        <position position="274"/>
    </location>
    <ligand>
        <name>K(+)</name>
        <dbReference type="ChEBI" id="CHEBI:29103"/>
    </ligand>
</feature>
<feature type="domain" description="Carbohydrate kinase PfkB" evidence="10">
    <location>
        <begin position="6"/>
        <end position="280"/>
    </location>
</feature>
<feature type="binding site" evidence="9">
    <location>
        <begin position="205"/>
        <end position="210"/>
    </location>
    <ligand>
        <name>ATP</name>
        <dbReference type="ChEBI" id="CHEBI:30616"/>
    </ligand>
</feature>
<feature type="binding site" evidence="9">
    <location>
        <position position="136"/>
    </location>
    <ligand>
        <name>substrate</name>
    </ligand>
</feature>
<dbReference type="PANTHER" id="PTHR10584">
    <property type="entry name" value="SUGAR KINASE"/>
    <property type="match status" value="1"/>
</dbReference>
<dbReference type="RefSeq" id="WP_118944183.1">
    <property type="nucleotide sequence ID" value="NZ_CP032125.1"/>
</dbReference>